<gene>
    <name evidence="4" type="ORF">FJY68_02450</name>
</gene>
<feature type="repeat" description="NHL" evidence="2">
    <location>
        <begin position="97"/>
        <end position="136"/>
    </location>
</feature>
<evidence type="ECO:0000313" key="5">
    <source>
        <dbReference type="Proteomes" id="UP000779900"/>
    </source>
</evidence>
<evidence type="ECO:0000256" key="1">
    <source>
        <dbReference type="ARBA" id="ARBA00022737"/>
    </source>
</evidence>
<name>A0A937XFG7_UNCW3</name>
<dbReference type="InterPro" id="IPR011042">
    <property type="entry name" value="6-blade_b-propeller_TolB-like"/>
</dbReference>
<feature type="domain" description="FlgD/Vpr Ig-like" evidence="3">
    <location>
        <begin position="349"/>
        <end position="407"/>
    </location>
</feature>
<reference evidence="4" key="1">
    <citation type="submission" date="2019-03" db="EMBL/GenBank/DDBJ databases">
        <title>Lake Tanganyika Metagenome-Assembled Genomes (MAGs).</title>
        <authorList>
            <person name="Tran P."/>
        </authorList>
    </citation>
    <scope>NUCLEOTIDE SEQUENCE</scope>
    <source>
        <strain evidence="4">K_DeepCast_150m_m2_040</strain>
    </source>
</reference>
<dbReference type="Gene3D" id="2.120.10.30">
    <property type="entry name" value="TolB, C-terminal domain"/>
    <property type="match status" value="2"/>
</dbReference>
<dbReference type="Pfam" id="PF13860">
    <property type="entry name" value="FlgD_ig"/>
    <property type="match status" value="1"/>
</dbReference>
<dbReference type="InterPro" id="IPR050952">
    <property type="entry name" value="TRIM-NHL_E3_ligases"/>
</dbReference>
<feature type="repeat" description="NHL" evidence="2">
    <location>
        <begin position="150"/>
        <end position="180"/>
    </location>
</feature>
<dbReference type="PROSITE" id="PS51125">
    <property type="entry name" value="NHL"/>
    <property type="match status" value="2"/>
</dbReference>
<organism evidence="4 5">
    <name type="scientific">candidate division WOR-3 bacterium</name>
    <dbReference type="NCBI Taxonomy" id="2052148"/>
    <lineage>
        <taxon>Bacteria</taxon>
        <taxon>Bacteria division WOR-3</taxon>
    </lineage>
</organism>
<accession>A0A937XFG7</accession>
<evidence type="ECO:0000256" key="2">
    <source>
        <dbReference type="PROSITE-ProRule" id="PRU00504"/>
    </source>
</evidence>
<comment type="caution">
    <text evidence="4">The sequence shown here is derived from an EMBL/GenBank/DDBJ whole genome shotgun (WGS) entry which is preliminary data.</text>
</comment>
<dbReference type="Gene3D" id="2.60.40.4070">
    <property type="match status" value="1"/>
</dbReference>
<protein>
    <recommendedName>
        <fullName evidence="3">FlgD/Vpr Ig-like domain-containing protein</fullName>
    </recommendedName>
</protein>
<evidence type="ECO:0000259" key="3">
    <source>
        <dbReference type="Pfam" id="PF13860"/>
    </source>
</evidence>
<dbReference type="CDD" id="cd05819">
    <property type="entry name" value="NHL"/>
    <property type="match status" value="1"/>
</dbReference>
<dbReference type="SUPFAM" id="SSF63829">
    <property type="entry name" value="Calcium-dependent phosphotriesterase"/>
    <property type="match status" value="1"/>
</dbReference>
<dbReference type="Proteomes" id="UP000779900">
    <property type="component" value="Unassembled WGS sequence"/>
</dbReference>
<dbReference type="AlphaFoldDB" id="A0A937XFG7"/>
<evidence type="ECO:0000313" key="4">
    <source>
        <dbReference type="EMBL" id="MBM3330696.1"/>
    </source>
</evidence>
<sequence>MQLALVLALIGYDPTTLLVPPFTHTMGFNRIGRLYISMYLGRSFKLEDPQGMCGAKMVAEDDTTTSNDDHILTMFGVNSGSSQIVYNVKLIEPRIYGSPGSDTGRFSHPHGIACNKHGDVYVADTDNDRVVRLKYEHARLSWVSTVDSGLDAPRDVAIDTRGRVYVADSGNNRIVVLDSLGKTVTTWTADLEGPTGICVLDPEADHNDFQVSSAVVIDRGRTRISQFSLDDGRQRRMVDMRRIGLDEAGFAYCAFDRHGNVYVTDQTNSQIHLFDMDLRYIVSFGRQGVEGTSFDSPAGIAIWRRFGQVFVSEANGGQYYWIGLDAYLIGFYPAEFDSLQPGTTIALYITEMANIQVDITAPSGTLVRSLAPPHRQHPGEVLIVWDGRDDNGVLVPEGEYKVTITARPTYSRPMRILRKELTGTVRRI</sequence>
<keyword evidence="1" id="KW-0677">Repeat</keyword>
<dbReference type="EMBL" id="VGIR01000008">
    <property type="protein sequence ID" value="MBM3330696.1"/>
    <property type="molecule type" value="Genomic_DNA"/>
</dbReference>
<proteinExistence type="predicted"/>
<dbReference type="PANTHER" id="PTHR24104">
    <property type="entry name" value="E3 UBIQUITIN-PROTEIN LIGASE NHLRC1-RELATED"/>
    <property type="match status" value="1"/>
</dbReference>
<dbReference type="InterPro" id="IPR001258">
    <property type="entry name" value="NHL_repeat"/>
</dbReference>
<dbReference type="Pfam" id="PF01436">
    <property type="entry name" value="NHL"/>
    <property type="match status" value="2"/>
</dbReference>
<dbReference type="InterPro" id="IPR025965">
    <property type="entry name" value="FlgD/Vpr_Ig-like"/>
</dbReference>